<feature type="domain" description="Thioredoxin" evidence="10">
    <location>
        <begin position="1"/>
        <end position="128"/>
    </location>
</feature>
<evidence type="ECO:0000259" key="10">
    <source>
        <dbReference type="PROSITE" id="PS51352"/>
    </source>
</evidence>
<dbReference type="PANTHER" id="PTHR45672">
    <property type="entry name" value="PROTEIN DISULFIDE-ISOMERASE C17H9.14C-RELATED"/>
    <property type="match status" value="1"/>
</dbReference>
<dbReference type="SUPFAM" id="SSF47933">
    <property type="entry name" value="ERP29 C domain-like"/>
    <property type="match status" value="1"/>
</dbReference>
<evidence type="ECO:0000256" key="5">
    <source>
        <dbReference type="ARBA" id="ARBA00022737"/>
    </source>
</evidence>
<dbReference type="NCBIfam" id="TIGR01126">
    <property type="entry name" value="pdi_dom"/>
    <property type="match status" value="1"/>
</dbReference>
<evidence type="ECO:0000256" key="7">
    <source>
        <dbReference type="ARBA" id="ARBA00023235"/>
    </source>
</evidence>
<dbReference type="EMBL" id="KV454427">
    <property type="protein sequence ID" value="ODQ82058.1"/>
    <property type="molecule type" value="Genomic_DNA"/>
</dbReference>
<dbReference type="PRINTS" id="PR00421">
    <property type="entry name" value="THIOREDOXIN"/>
</dbReference>
<dbReference type="GO" id="GO:0006457">
    <property type="term" value="P:protein folding"/>
    <property type="evidence" value="ECO:0007669"/>
    <property type="project" value="TreeGrafter"/>
</dbReference>
<feature type="non-terminal residue" evidence="11">
    <location>
        <position position="364"/>
    </location>
</feature>
<name>A0A1E3QWK4_9ASCO</name>
<evidence type="ECO:0000256" key="4">
    <source>
        <dbReference type="ARBA" id="ARBA00022729"/>
    </source>
</evidence>
<dbReference type="OrthoDB" id="10264505at2759"/>
<evidence type="ECO:0000256" key="3">
    <source>
        <dbReference type="ARBA" id="ARBA00012723"/>
    </source>
</evidence>
<keyword evidence="7" id="KW-0413">Isomerase</keyword>
<dbReference type="GO" id="GO:0003756">
    <property type="term" value="F:protein disulfide isomerase activity"/>
    <property type="evidence" value="ECO:0007669"/>
    <property type="project" value="UniProtKB-EC"/>
</dbReference>
<feature type="non-terminal residue" evidence="11">
    <location>
        <position position="1"/>
    </location>
</feature>
<keyword evidence="12" id="KW-1185">Reference proteome</keyword>
<sequence>LLSLFTLLITAVAAQGVLELTKKNFDEVVLQADKHTLVEFYASWCSHCKRMLPQYEELAELFHSKTDNVQVVKIDGDKYGKYAKRYSIEGYPTIKLFKNGGLKPEDIIEFEGSRDMESMRSFVLAHTKVSLEPVKLEPVKPEPAPVVRLFDANFEAKVLKSSRPSLIAITASWCGHCKNLHPEFEEVARVYAHDDITIGVVQTTDEEETSWIRSTYDIKSYPTILFFDGVDPQPTPYLSGRSLPTFVEYINARAHLYRYLDGELLPHAGVITKVHDKLQEIYAGDDVHAELAELASEIENDDWMAKWDTSSYYVKLINKALNGQEEFYTREQTRLGKILEKSGASLVQDKKDTFQKRINVLKSF</sequence>
<dbReference type="InterPro" id="IPR011679">
    <property type="entry name" value="ERp29_C"/>
</dbReference>
<dbReference type="GO" id="GO:0005783">
    <property type="term" value="C:endoplasmic reticulum"/>
    <property type="evidence" value="ECO:0007669"/>
    <property type="project" value="InterPro"/>
</dbReference>
<evidence type="ECO:0000313" key="11">
    <source>
        <dbReference type="EMBL" id="ODQ82058.1"/>
    </source>
</evidence>
<dbReference type="Proteomes" id="UP000094336">
    <property type="component" value="Unassembled WGS sequence"/>
</dbReference>
<protein>
    <recommendedName>
        <fullName evidence="3">protein disulfide-isomerase</fullName>
        <ecNumber evidence="3">5.3.4.1</ecNumber>
    </recommendedName>
</protein>
<proteinExistence type="inferred from homology"/>
<evidence type="ECO:0000256" key="1">
    <source>
        <dbReference type="ARBA" id="ARBA00001182"/>
    </source>
</evidence>
<dbReference type="PROSITE" id="PS51352">
    <property type="entry name" value="THIOREDOXIN_2"/>
    <property type="match status" value="2"/>
</dbReference>
<dbReference type="InterPro" id="IPR036356">
    <property type="entry name" value="ERp29_C_sf"/>
</dbReference>
<dbReference type="RefSeq" id="XP_018987386.1">
    <property type="nucleotide sequence ID" value="XM_019131316.1"/>
</dbReference>
<keyword evidence="5" id="KW-0677">Repeat</keyword>
<dbReference type="Pfam" id="PF00085">
    <property type="entry name" value="Thioredoxin"/>
    <property type="match status" value="2"/>
</dbReference>
<evidence type="ECO:0000313" key="12">
    <source>
        <dbReference type="Proteomes" id="UP000094336"/>
    </source>
</evidence>
<dbReference type="STRING" id="984486.A0A1E3QWK4"/>
<dbReference type="PANTHER" id="PTHR45672:SF11">
    <property type="entry name" value="PROTEIN DISULFIDE-ISOMERASE C17H9.14C"/>
    <property type="match status" value="1"/>
</dbReference>
<reference evidence="12" key="1">
    <citation type="submission" date="2016-05" db="EMBL/GenBank/DDBJ databases">
        <title>Comparative genomics of biotechnologically important yeasts.</title>
        <authorList>
            <consortium name="DOE Joint Genome Institute"/>
            <person name="Riley R."/>
            <person name="Haridas S."/>
            <person name="Wolfe K.H."/>
            <person name="Lopes M.R."/>
            <person name="Hittinger C.T."/>
            <person name="Goker M."/>
            <person name="Salamov A."/>
            <person name="Wisecaver J."/>
            <person name="Long T.M."/>
            <person name="Aerts A.L."/>
            <person name="Barry K."/>
            <person name="Choi C."/>
            <person name="Clum A."/>
            <person name="Coughlan A.Y."/>
            <person name="Deshpande S."/>
            <person name="Douglass A.P."/>
            <person name="Hanson S.J."/>
            <person name="Klenk H.-P."/>
            <person name="Labutti K."/>
            <person name="Lapidus A."/>
            <person name="Lindquist E."/>
            <person name="Lipzen A."/>
            <person name="Meier-Kolthoff J.P."/>
            <person name="Ohm R.A."/>
            <person name="Otillar R.P."/>
            <person name="Pangilinan J."/>
            <person name="Peng Y."/>
            <person name="Rokas A."/>
            <person name="Rosa C.A."/>
            <person name="Scheuner C."/>
            <person name="Sibirny A.A."/>
            <person name="Slot J.C."/>
            <person name="Stielow J.B."/>
            <person name="Sun H."/>
            <person name="Kurtzman C.P."/>
            <person name="Blackwell M."/>
            <person name="Grigoriev I.V."/>
            <person name="Jeffries T.W."/>
        </authorList>
    </citation>
    <scope>NUCLEOTIDE SEQUENCE [LARGE SCALE GENOMIC DNA]</scope>
    <source>
        <strain evidence="12">NRRL Y-12698</strain>
    </source>
</reference>
<evidence type="ECO:0000256" key="6">
    <source>
        <dbReference type="ARBA" id="ARBA00023157"/>
    </source>
</evidence>
<feature type="domain" description="Thioredoxin" evidence="10">
    <location>
        <begin position="138"/>
        <end position="255"/>
    </location>
</feature>
<dbReference type="Pfam" id="PF07749">
    <property type="entry name" value="ERp29"/>
    <property type="match status" value="1"/>
</dbReference>
<dbReference type="PROSITE" id="PS00194">
    <property type="entry name" value="THIOREDOXIN_1"/>
    <property type="match status" value="1"/>
</dbReference>
<comment type="catalytic activity">
    <reaction evidence="1">
        <text>Catalyzes the rearrangement of -S-S- bonds in proteins.</text>
        <dbReference type="EC" id="5.3.4.1"/>
    </reaction>
</comment>
<accession>A0A1E3QWK4</accession>
<dbReference type="InterPro" id="IPR017937">
    <property type="entry name" value="Thioredoxin_CS"/>
</dbReference>
<dbReference type="AlphaFoldDB" id="A0A1E3QWK4"/>
<dbReference type="InterPro" id="IPR005788">
    <property type="entry name" value="PDI_thioredoxin-like_dom"/>
</dbReference>
<evidence type="ECO:0000256" key="8">
    <source>
        <dbReference type="ARBA" id="ARBA00023284"/>
    </source>
</evidence>
<keyword evidence="6" id="KW-1015">Disulfide bond</keyword>
<dbReference type="Gene3D" id="3.40.30.10">
    <property type="entry name" value="Glutaredoxin"/>
    <property type="match status" value="2"/>
</dbReference>
<dbReference type="InterPro" id="IPR013766">
    <property type="entry name" value="Thioredoxin_domain"/>
</dbReference>
<evidence type="ECO:0000256" key="2">
    <source>
        <dbReference type="ARBA" id="ARBA00006347"/>
    </source>
</evidence>
<keyword evidence="4" id="KW-0732">Signal</keyword>
<dbReference type="GeneID" id="30149169"/>
<dbReference type="Gene3D" id="1.20.1150.12">
    <property type="entry name" value="Endoplasmic reticulum resident protein 29, C-terminal domain"/>
    <property type="match status" value="1"/>
</dbReference>
<dbReference type="InterPro" id="IPR051063">
    <property type="entry name" value="PDI"/>
</dbReference>
<dbReference type="SUPFAM" id="SSF52833">
    <property type="entry name" value="Thioredoxin-like"/>
    <property type="match status" value="2"/>
</dbReference>
<evidence type="ECO:0000256" key="9">
    <source>
        <dbReference type="RuleBase" id="RU004208"/>
    </source>
</evidence>
<dbReference type="InterPro" id="IPR036249">
    <property type="entry name" value="Thioredoxin-like_sf"/>
</dbReference>
<keyword evidence="8" id="KW-0676">Redox-active center</keyword>
<dbReference type="EC" id="5.3.4.1" evidence="3"/>
<comment type="similarity">
    <text evidence="2 9">Belongs to the protein disulfide isomerase family.</text>
</comment>
<organism evidence="11 12">
    <name type="scientific">Babjeviella inositovora NRRL Y-12698</name>
    <dbReference type="NCBI Taxonomy" id="984486"/>
    <lineage>
        <taxon>Eukaryota</taxon>
        <taxon>Fungi</taxon>
        <taxon>Dikarya</taxon>
        <taxon>Ascomycota</taxon>
        <taxon>Saccharomycotina</taxon>
        <taxon>Pichiomycetes</taxon>
        <taxon>Serinales incertae sedis</taxon>
        <taxon>Babjeviella</taxon>
    </lineage>
</organism>
<gene>
    <name evidence="11" type="ORF">BABINDRAFT_23667</name>
</gene>